<proteinExistence type="predicted"/>
<reference evidence="2 3" key="1">
    <citation type="submission" date="2021-06" db="EMBL/GenBank/DDBJ databases">
        <authorList>
            <person name="Palmer J.M."/>
        </authorList>
    </citation>
    <scope>NUCLEOTIDE SEQUENCE [LARGE SCALE GENOMIC DNA]</scope>
    <source>
        <strain evidence="2 3">XC_2019</strain>
        <tissue evidence="2">Muscle</tissue>
    </source>
</reference>
<organism evidence="2 3">
    <name type="scientific">Xenoophorus captivus</name>
    <dbReference type="NCBI Taxonomy" id="1517983"/>
    <lineage>
        <taxon>Eukaryota</taxon>
        <taxon>Metazoa</taxon>
        <taxon>Chordata</taxon>
        <taxon>Craniata</taxon>
        <taxon>Vertebrata</taxon>
        <taxon>Euteleostomi</taxon>
        <taxon>Actinopterygii</taxon>
        <taxon>Neopterygii</taxon>
        <taxon>Teleostei</taxon>
        <taxon>Neoteleostei</taxon>
        <taxon>Acanthomorphata</taxon>
        <taxon>Ovalentaria</taxon>
        <taxon>Atherinomorphae</taxon>
        <taxon>Cyprinodontiformes</taxon>
        <taxon>Goodeidae</taxon>
        <taxon>Xenoophorus</taxon>
    </lineage>
</organism>
<gene>
    <name evidence="2" type="ORF">XENOCAPTIV_002776</name>
</gene>
<sequence length="108" mass="11988">IIVKITSGIGRSVPVHLQHICQTGSAHDVASPKNQAVDQREESLNPGCDSDNSNRLPLTRSQLIAAAFWCPWKNPTENEAFSYEPQLQATPKSNSLLQVNVSKWDRIH</sequence>
<evidence type="ECO:0000313" key="2">
    <source>
        <dbReference type="EMBL" id="MEQ2191807.1"/>
    </source>
</evidence>
<accession>A0ABV0Q7M9</accession>
<evidence type="ECO:0000313" key="3">
    <source>
        <dbReference type="Proteomes" id="UP001434883"/>
    </source>
</evidence>
<feature type="region of interest" description="Disordered" evidence="1">
    <location>
        <begin position="26"/>
        <end position="53"/>
    </location>
</feature>
<keyword evidence="3" id="KW-1185">Reference proteome</keyword>
<protein>
    <submittedName>
        <fullName evidence="2">Uncharacterized protein</fullName>
    </submittedName>
</protein>
<name>A0ABV0Q7M9_9TELE</name>
<feature type="non-terminal residue" evidence="2">
    <location>
        <position position="1"/>
    </location>
</feature>
<comment type="caution">
    <text evidence="2">The sequence shown here is derived from an EMBL/GenBank/DDBJ whole genome shotgun (WGS) entry which is preliminary data.</text>
</comment>
<dbReference type="Proteomes" id="UP001434883">
    <property type="component" value="Unassembled WGS sequence"/>
</dbReference>
<dbReference type="EMBL" id="JAHRIN010001282">
    <property type="protein sequence ID" value="MEQ2191807.1"/>
    <property type="molecule type" value="Genomic_DNA"/>
</dbReference>
<evidence type="ECO:0000256" key="1">
    <source>
        <dbReference type="SAM" id="MobiDB-lite"/>
    </source>
</evidence>